<feature type="compositionally biased region" description="Basic and acidic residues" evidence="12">
    <location>
        <begin position="1217"/>
        <end position="1229"/>
    </location>
</feature>
<dbReference type="FunFam" id="2.130.10.10:FF:000142">
    <property type="entry name" value="Nuclear pore complex protein Nup214"/>
    <property type="match status" value="1"/>
</dbReference>
<keyword evidence="8" id="KW-0539">Nucleus</keyword>
<dbReference type="PANTHER" id="PTHR23193:SF46">
    <property type="entry name" value="NUCLEAR PORE COMPLEX PROTEIN NUP214"/>
    <property type="match status" value="1"/>
</dbReference>
<name>A0A7R9IKN3_9NEOP</name>
<keyword evidence="4" id="KW-0509">mRNA transport</keyword>
<evidence type="ECO:0000259" key="13">
    <source>
        <dbReference type="Pfam" id="PF16755"/>
    </source>
</evidence>
<evidence type="ECO:0000256" key="2">
    <source>
        <dbReference type="ARBA" id="ARBA00022448"/>
    </source>
</evidence>
<proteinExistence type="predicted"/>
<sequence>MSVSTPTEALDVQDFQFKLLCRLQVFHAEENLGAPAVNLVATASKYGLIFVGCPSSIQVLQSSSLVKLGSSAVTGEVSEYPRREVPLPSRPSHFAVSCDQSYLVVTLLKDLCVHALVYSVPSFASQNINQVCEVRLSASPDCQVLDAIWNPGVPNVLGTVLSDGSLSVFEFKASGVDINNLPQAAQATCFSWSPKGKQLVVGDSNGALTQYKPDLKAVKVLPAPSLGDNPVAVVNVVWLSNYQFAAVYQDKLNSTEKPCLLIVNAPKAGDVTFVNYEDICYSSGETRSPQFYLIHQPSWNVLLAASANSMELGVLGLASDQVSWMQWVLEDASRAELPLSSATREETYPVGVGLDTSTQHELPWGENQTIPPMPVLHMLSHQGVLCLFYAINLRPDAIRVCTPPDELPDTSGLTLFTTPTAVVLPPPTLALPSPHQEEQLQEGQQTPTQGGWLAQSAADPTISNIRVNLTQKFEELKPSPASASVSTFGAPLGGSRTSFNFGSGAGLMPLAAPPVPTSAVAPQMRTSFDSNPPKPQQSVPLFGGPKASFSSPGTGAGFALTTDNQSPANFSYSLPGTPGTNTPSALLQKVGSQPEQSTAASEQISRPTPHMESPPIILNIPPVPITAPQLSRPAVMGDNVAGQNTGREESTTDSVVCVAAIRDEIFTFHKEMTDLLASVSALDCKIGQEEEMFVLLEKPEMLLEFFRELKETTVAQSSEIHELKTIMVEAFAWLEDAHSKLNLLNNPSYIQLTRSQALDPISSKYAEDIRRMRYYIESQLHEINNTLDSKWVRFQDSRKDGAKSVATYSRWSGTQYVTYLFKYLLICPHDAELALLLTHCFTENLGVPRIEPETPGSETGTLTTVPWRLNSTTRTQTPCNAVQSSPSKQWLMIMFHKIEACTVLIVVGISRKKLQVPSLEVVYSTMVMHSNILKKQKQLLEGLLARLPETTRKQIGPVPLVLGVSLSQEKDEKESELSKLAETLVEMKLNPSEGGGNSLKFGQLFVANISRKQLSFMKQAKLRELFDQRKVVHICPTKPASVNFPLVAALSRISSTQDLAAAFPVSSVKPGGITTGQPIVKKNTTPHQASPIFGGTDANISLQKSLAPKSSTTTIAFSADKDTPIVVTTSKPESVESLFVFGQSKVASQLEGIENKKTSVAEGINFQKFKFPVESNDNEASSFLAKPGSSPSLFGLSKNFTESPSFKQSSSFSIDSSSKEASGKKKEGEFTFSTQTPSKSLISKPSPVTVPKVDEQQTKQAESISFTSFQEPGKRKDVFSIENSGFTISTSKMEPPRVEEQVTPLQKSPLMSLGNIVASIGDDKTTNKNSEKTSGIFGKVSGSVKSPETFKFSLGGSFGGLLSSPSVPTVISADTGKESPPKSSSSSTGVNLKTPLLSFGGNVTQDLPPATSIFGGSGDKSQKTVTSVTGSIFGSGSSFNFGNLMKSPSSTNLFGAVTSTSDAVSASSKQSLETNSDEESFTHTPLKEENSAASKENQSPTAAVVTSPEITLNQPFFNNLSFGRSSDNIAPSNLFGEGISTPSTTFTFSKSASSPSSPQQQKQEEENDNKENTSSTPILGSLLASNSTTAKETKVSPADASQSTFSFASLATTLIPSTSESQPSSTGVETKPAPGSIFGGSLPATTSAQASSTSFSFALPPASTTSAFGLKSPNMFALTSTPSTVTTTSSTSSFFSQPIHSPPTFGQSGGSIFGQATTGSSLFGQTATTTNTSVFGQTTTTSSSIFGQLSITSPPLFGQTGTTPSVFGQTPSTTISSVFGQTQTTTASVFGQTPSTTSASPFGQTASTTSTSIFGIKQSSNSSIFGQNQTSSGSAAFGNTSSAFGQTSSTESVFGQSPTNTTSFFGAGAGAFGAKSMFEQSGGSIFGQNTSKPAFGSSGGSLFGGGSSLFGSSGAAVTPSGNLFQSSGYLGKMGIPSGKCREFGGKKIVVTLNITILTNLQLLCTCKIKALTNLSDNVEPHVLFPGGSSLFGGSTAGGSPGGSGAFSSGVGGSIIQTGFGAGSFSQSKPGGFGSPPAFGQSGGSSPGFGAPATFGGSPTFGGAPTFGSPAKIFGNASPAGGFGSSPSPQQSTAFENLATQNTMTFGNLAQTQGQNPGFVPPNQNVFGTAPPASQPAFQSQSSTVSARNHMLHGESFVVSSWSASWSATRSCLRSLTLDMQPVRRTAEVVRG</sequence>
<dbReference type="GO" id="GO:0051028">
    <property type="term" value="P:mRNA transport"/>
    <property type="evidence" value="ECO:0007669"/>
    <property type="project" value="UniProtKB-KW"/>
</dbReference>
<organism evidence="14">
    <name type="scientific">Timema tahoe</name>
    <dbReference type="NCBI Taxonomy" id="61484"/>
    <lineage>
        <taxon>Eukaryota</taxon>
        <taxon>Metazoa</taxon>
        <taxon>Ecdysozoa</taxon>
        <taxon>Arthropoda</taxon>
        <taxon>Hexapoda</taxon>
        <taxon>Insecta</taxon>
        <taxon>Pterygota</taxon>
        <taxon>Neoptera</taxon>
        <taxon>Polyneoptera</taxon>
        <taxon>Phasmatodea</taxon>
        <taxon>Timematodea</taxon>
        <taxon>Timematoidea</taxon>
        <taxon>Timematidae</taxon>
        <taxon>Timema</taxon>
    </lineage>
</organism>
<feature type="compositionally biased region" description="Polar residues" evidence="12">
    <location>
        <begin position="561"/>
        <end position="606"/>
    </location>
</feature>
<evidence type="ECO:0000256" key="3">
    <source>
        <dbReference type="ARBA" id="ARBA00022737"/>
    </source>
</evidence>
<protein>
    <recommendedName>
        <fullName evidence="9">Nuclear pore complex protein Nup214</fullName>
    </recommendedName>
    <alternativeName>
        <fullName evidence="11">214 kDa nucleoporin</fullName>
    </alternativeName>
    <alternativeName>
        <fullName evidence="10">Nucleoporin Nup214</fullName>
    </alternativeName>
</protein>
<evidence type="ECO:0000256" key="5">
    <source>
        <dbReference type="ARBA" id="ARBA00022927"/>
    </source>
</evidence>
<feature type="compositionally biased region" description="Polar residues" evidence="12">
    <location>
        <begin position="1231"/>
        <end position="1243"/>
    </location>
</feature>
<keyword evidence="3" id="KW-0677">Repeat</keyword>
<feature type="region of interest" description="Disordered" evidence="12">
    <location>
        <begin position="1467"/>
        <end position="1507"/>
    </location>
</feature>
<feature type="region of interest" description="Disordered" evidence="12">
    <location>
        <begin position="426"/>
        <end position="454"/>
    </location>
</feature>
<feature type="region of interest" description="Disordered" evidence="12">
    <location>
        <begin position="515"/>
        <end position="617"/>
    </location>
</feature>
<feature type="compositionally biased region" description="Polar residues" evidence="12">
    <location>
        <begin position="1616"/>
        <end position="1628"/>
    </location>
</feature>
<evidence type="ECO:0000313" key="14">
    <source>
        <dbReference type="EMBL" id="CAD7460181.1"/>
    </source>
</evidence>
<evidence type="ECO:0000256" key="4">
    <source>
        <dbReference type="ARBA" id="ARBA00022816"/>
    </source>
</evidence>
<dbReference type="SUPFAM" id="SSF117289">
    <property type="entry name" value="Nucleoporin domain"/>
    <property type="match status" value="1"/>
</dbReference>
<dbReference type="InterPro" id="IPR026054">
    <property type="entry name" value="Nucleoporin"/>
</dbReference>
<evidence type="ECO:0000256" key="1">
    <source>
        <dbReference type="ARBA" id="ARBA00004567"/>
    </source>
</evidence>
<dbReference type="GO" id="GO:0006405">
    <property type="term" value="P:RNA export from nucleus"/>
    <property type="evidence" value="ECO:0007669"/>
    <property type="project" value="TreeGrafter"/>
</dbReference>
<evidence type="ECO:0000256" key="8">
    <source>
        <dbReference type="ARBA" id="ARBA00023242"/>
    </source>
</evidence>
<feature type="region of interest" description="Disordered" evidence="12">
    <location>
        <begin position="1545"/>
        <end position="1580"/>
    </location>
</feature>
<feature type="compositionally biased region" description="Polar residues" evidence="12">
    <location>
        <begin position="1491"/>
        <end position="1501"/>
    </location>
</feature>
<evidence type="ECO:0000256" key="7">
    <source>
        <dbReference type="ARBA" id="ARBA00023132"/>
    </source>
</evidence>
<dbReference type="InterPro" id="IPR015943">
    <property type="entry name" value="WD40/YVTN_repeat-like_dom_sf"/>
</dbReference>
<evidence type="ECO:0000256" key="12">
    <source>
        <dbReference type="SAM" id="MobiDB-lite"/>
    </source>
</evidence>
<reference evidence="14" key="1">
    <citation type="submission" date="2020-11" db="EMBL/GenBank/DDBJ databases">
        <authorList>
            <person name="Tran Van P."/>
        </authorList>
    </citation>
    <scope>NUCLEOTIDE SEQUENCE</scope>
</reference>
<feature type="region of interest" description="Disordered" evidence="12">
    <location>
        <begin position="1616"/>
        <end position="1638"/>
    </location>
</feature>
<dbReference type="GO" id="GO:0008139">
    <property type="term" value="F:nuclear localization sequence binding"/>
    <property type="evidence" value="ECO:0007669"/>
    <property type="project" value="TreeGrafter"/>
</dbReference>
<dbReference type="EMBL" id="OE003472">
    <property type="protein sequence ID" value="CAD7460181.1"/>
    <property type="molecule type" value="Genomic_DNA"/>
</dbReference>
<keyword evidence="7" id="KW-0906">Nuclear pore complex</keyword>
<dbReference type="GO" id="GO:0005643">
    <property type="term" value="C:nuclear pore"/>
    <property type="evidence" value="ECO:0007669"/>
    <property type="project" value="UniProtKB-SubCell"/>
</dbReference>
<dbReference type="InterPro" id="IPR039462">
    <property type="entry name" value="Nup159/Nup146_N"/>
</dbReference>
<accession>A0A7R9IKN3</accession>
<evidence type="ECO:0000256" key="9">
    <source>
        <dbReference type="ARBA" id="ARBA00068360"/>
    </source>
</evidence>
<evidence type="ECO:0000256" key="6">
    <source>
        <dbReference type="ARBA" id="ARBA00023010"/>
    </source>
</evidence>
<keyword evidence="5" id="KW-0653">Protein transport</keyword>
<feature type="domain" description="Nucleoporin Nup159/Nup146 N-terminal" evidence="13">
    <location>
        <begin position="38"/>
        <end position="385"/>
    </location>
</feature>
<dbReference type="GO" id="GO:0017056">
    <property type="term" value="F:structural constituent of nuclear pore"/>
    <property type="evidence" value="ECO:0007669"/>
    <property type="project" value="TreeGrafter"/>
</dbReference>
<keyword evidence="2" id="KW-0813">Transport</keyword>
<dbReference type="Gene3D" id="2.130.10.10">
    <property type="entry name" value="YVTN repeat-like/Quinoprotein amine dehydrogenase"/>
    <property type="match status" value="1"/>
</dbReference>
<dbReference type="GO" id="GO:0006606">
    <property type="term" value="P:protein import into nucleus"/>
    <property type="evidence" value="ECO:0007669"/>
    <property type="project" value="TreeGrafter"/>
</dbReference>
<keyword evidence="6" id="KW-0811">Translocation</keyword>
<feature type="compositionally biased region" description="Low complexity" evidence="12">
    <location>
        <begin position="1203"/>
        <end position="1216"/>
    </location>
</feature>
<feature type="region of interest" description="Disordered" evidence="12">
    <location>
        <begin position="1202"/>
        <end position="1248"/>
    </location>
</feature>
<comment type="subcellular location">
    <subcellularLocation>
        <location evidence="1">Nucleus</location>
        <location evidence="1">Nuclear pore complex</location>
    </subcellularLocation>
</comment>
<dbReference type="PANTHER" id="PTHR23193">
    <property type="entry name" value="NUCLEAR PORE COMPLEX PROTEIN NUP"/>
    <property type="match status" value="1"/>
</dbReference>
<feature type="compositionally biased region" description="Low complexity" evidence="12">
    <location>
        <begin position="1545"/>
        <end position="1561"/>
    </location>
</feature>
<evidence type="ECO:0000256" key="11">
    <source>
        <dbReference type="ARBA" id="ARBA00083901"/>
    </source>
</evidence>
<evidence type="ECO:0000256" key="10">
    <source>
        <dbReference type="ARBA" id="ARBA00077390"/>
    </source>
</evidence>
<gene>
    <name evidence="14" type="ORF">TTEB3V08_LOCUS8120</name>
</gene>
<feature type="region of interest" description="Disordered" evidence="12">
    <location>
        <begin position="1369"/>
        <end position="1391"/>
    </location>
</feature>
<dbReference type="Pfam" id="PF16755">
    <property type="entry name" value="Beta-prop_NUP159_NUP214"/>
    <property type="match status" value="1"/>
</dbReference>